<comment type="caution">
    <text evidence="1">The sequence shown here is derived from an EMBL/GenBank/DDBJ whole genome shotgun (WGS) entry which is preliminary data.</text>
</comment>
<sequence>MSLQKMMQDFLKLERFEGGNFRHWQKKIHFLLTTLKVVYVLTTPSPVIPEEPDDETMEQARERGKWENDDYICRGHILKALSETSMNSMTAKEIWDALNDKYLSDDATSKKFLVSQFINYLMVDTKPIIDQLHEIQCILSQFKTTKRNSNIRPRNLSLIS</sequence>
<name>A0ACC0P6P8_RHOML</name>
<dbReference type="Proteomes" id="UP001062846">
    <property type="component" value="Chromosome 4"/>
</dbReference>
<reference evidence="1" key="1">
    <citation type="submission" date="2022-02" db="EMBL/GenBank/DDBJ databases">
        <title>Plant Genome Project.</title>
        <authorList>
            <person name="Zhang R.-G."/>
        </authorList>
    </citation>
    <scope>NUCLEOTIDE SEQUENCE</scope>
    <source>
        <strain evidence="1">AT1</strain>
    </source>
</reference>
<evidence type="ECO:0000313" key="1">
    <source>
        <dbReference type="EMBL" id="KAI8560821.1"/>
    </source>
</evidence>
<accession>A0ACC0P6P8</accession>
<dbReference type="EMBL" id="CM046391">
    <property type="protein sequence ID" value="KAI8560821.1"/>
    <property type="molecule type" value="Genomic_DNA"/>
</dbReference>
<protein>
    <submittedName>
        <fullName evidence="1">Uncharacterized protein</fullName>
    </submittedName>
</protein>
<evidence type="ECO:0000313" key="2">
    <source>
        <dbReference type="Proteomes" id="UP001062846"/>
    </source>
</evidence>
<gene>
    <name evidence="1" type="ORF">RHMOL_Rhmol04G0285900</name>
</gene>
<proteinExistence type="predicted"/>
<keyword evidence="2" id="KW-1185">Reference proteome</keyword>
<organism evidence="1 2">
    <name type="scientific">Rhododendron molle</name>
    <name type="common">Chinese azalea</name>
    <name type="synonym">Azalea mollis</name>
    <dbReference type="NCBI Taxonomy" id="49168"/>
    <lineage>
        <taxon>Eukaryota</taxon>
        <taxon>Viridiplantae</taxon>
        <taxon>Streptophyta</taxon>
        <taxon>Embryophyta</taxon>
        <taxon>Tracheophyta</taxon>
        <taxon>Spermatophyta</taxon>
        <taxon>Magnoliopsida</taxon>
        <taxon>eudicotyledons</taxon>
        <taxon>Gunneridae</taxon>
        <taxon>Pentapetalae</taxon>
        <taxon>asterids</taxon>
        <taxon>Ericales</taxon>
        <taxon>Ericaceae</taxon>
        <taxon>Ericoideae</taxon>
        <taxon>Rhodoreae</taxon>
        <taxon>Rhododendron</taxon>
    </lineage>
</organism>